<dbReference type="InterPro" id="IPR036282">
    <property type="entry name" value="Glutathione-S-Trfase_C_sf"/>
</dbReference>
<feature type="domain" description="GST C-terminal" evidence="2">
    <location>
        <begin position="102"/>
        <end position="227"/>
    </location>
</feature>
<gene>
    <name evidence="3" type="ORF">HF685_06860</name>
</gene>
<dbReference type="KEGG" id="phao:HF685_06860"/>
<dbReference type="InterPro" id="IPR004046">
    <property type="entry name" value="GST_C"/>
</dbReference>
<dbReference type="InterPro" id="IPR040079">
    <property type="entry name" value="Glutathione_S-Trfase"/>
</dbReference>
<accession>A0A6H2DMZ9</accession>
<dbReference type="PANTHER" id="PTHR42673:SF21">
    <property type="entry name" value="GLUTATHIONE S-TRANSFERASE YFCF"/>
    <property type="match status" value="1"/>
</dbReference>
<dbReference type="GO" id="GO:0004364">
    <property type="term" value="F:glutathione transferase activity"/>
    <property type="evidence" value="ECO:0007669"/>
    <property type="project" value="TreeGrafter"/>
</dbReference>
<dbReference type="Proteomes" id="UP000501600">
    <property type="component" value="Chromosome"/>
</dbReference>
<dbReference type="AlphaFoldDB" id="A0A6H2DMZ9"/>
<dbReference type="GO" id="GO:0006559">
    <property type="term" value="P:L-phenylalanine catabolic process"/>
    <property type="evidence" value="ECO:0007669"/>
    <property type="project" value="TreeGrafter"/>
</dbReference>
<keyword evidence="4" id="KW-1185">Reference proteome</keyword>
<organism evidence="3 4">
    <name type="scientific">Parasphingorhabdus halotolerans</name>
    <dbReference type="NCBI Taxonomy" id="2725558"/>
    <lineage>
        <taxon>Bacteria</taxon>
        <taxon>Pseudomonadati</taxon>
        <taxon>Pseudomonadota</taxon>
        <taxon>Alphaproteobacteria</taxon>
        <taxon>Sphingomonadales</taxon>
        <taxon>Sphingomonadaceae</taxon>
        <taxon>Parasphingorhabdus</taxon>
    </lineage>
</organism>
<reference evidence="3 4" key="1">
    <citation type="submission" date="2020-04" db="EMBL/GenBank/DDBJ databases">
        <title>Genome sequence for Sphingorhabdus sp. strain M1.</title>
        <authorList>
            <person name="Park S.-J."/>
        </authorList>
    </citation>
    <scope>NUCLEOTIDE SEQUENCE [LARGE SCALE GENOMIC DNA]</scope>
    <source>
        <strain evidence="3 4">JK6</strain>
    </source>
</reference>
<dbReference type="EMBL" id="CP051217">
    <property type="protein sequence ID" value="QJB69036.1"/>
    <property type="molecule type" value="Genomic_DNA"/>
</dbReference>
<dbReference type="PROSITE" id="PS50405">
    <property type="entry name" value="GST_CTER"/>
    <property type="match status" value="1"/>
</dbReference>
<dbReference type="SFLD" id="SFLDS00019">
    <property type="entry name" value="Glutathione_Transferase_(cytos"/>
    <property type="match status" value="1"/>
</dbReference>
<evidence type="ECO:0000259" key="1">
    <source>
        <dbReference type="PROSITE" id="PS50404"/>
    </source>
</evidence>
<dbReference type="RefSeq" id="WP_168818878.1">
    <property type="nucleotide sequence ID" value="NZ_CP051217.1"/>
</dbReference>
<dbReference type="Pfam" id="PF13417">
    <property type="entry name" value="GST_N_3"/>
    <property type="match status" value="1"/>
</dbReference>
<protein>
    <submittedName>
        <fullName evidence="3">Glutathione S-transferase family protein</fullName>
    </submittedName>
</protein>
<sequence>MTTPYILYGSPLSPFQRKVEAVLALKGLDYECEAVNVMGMPDWYMEISPLARIPSLRDTTIATEGAAGTITDSSAICGYLEKKQPEPALYPDDAFDHGRALWLEEYADTGMAMAGGMGLFRPIIFNLFQKKEPDLDTARKTWNEKLPPLYDYLEKQLDGRSHFIGDSITIADISVACQIYQTDMLAGTPDASKWPSLVAHYEAMKSHDCFAVNRTACEKILAKVVPEKFDLSA</sequence>
<evidence type="ECO:0000313" key="4">
    <source>
        <dbReference type="Proteomes" id="UP000501600"/>
    </source>
</evidence>
<dbReference type="SFLD" id="SFLDG00358">
    <property type="entry name" value="Main_(cytGST)"/>
    <property type="match status" value="1"/>
</dbReference>
<dbReference type="GO" id="GO:0006749">
    <property type="term" value="P:glutathione metabolic process"/>
    <property type="evidence" value="ECO:0007669"/>
    <property type="project" value="TreeGrafter"/>
</dbReference>
<dbReference type="SUPFAM" id="SSF52833">
    <property type="entry name" value="Thioredoxin-like"/>
    <property type="match status" value="1"/>
</dbReference>
<dbReference type="Gene3D" id="3.40.30.10">
    <property type="entry name" value="Glutaredoxin"/>
    <property type="match status" value="1"/>
</dbReference>
<dbReference type="CDD" id="cd00570">
    <property type="entry name" value="GST_N_family"/>
    <property type="match status" value="1"/>
</dbReference>
<dbReference type="PROSITE" id="PS50404">
    <property type="entry name" value="GST_NTER"/>
    <property type="match status" value="1"/>
</dbReference>
<keyword evidence="3" id="KW-0808">Transferase</keyword>
<dbReference type="InterPro" id="IPR004045">
    <property type="entry name" value="Glutathione_S-Trfase_N"/>
</dbReference>
<proteinExistence type="predicted"/>
<dbReference type="GO" id="GO:0016034">
    <property type="term" value="F:maleylacetoacetate isomerase activity"/>
    <property type="evidence" value="ECO:0007669"/>
    <property type="project" value="TreeGrafter"/>
</dbReference>
<dbReference type="Gene3D" id="1.20.1050.10">
    <property type="match status" value="1"/>
</dbReference>
<feature type="domain" description="GST N-terminal" evidence="1">
    <location>
        <begin position="3"/>
        <end position="88"/>
    </location>
</feature>
<dbReference type="PANTHER" id="PTHR42673">
    <property type="entry name" value="MALEYLACETOACETATE ISOMERASE"/>
    <property type="match status" value="1"/>
</dbReference>
<evidence type="ECO:0000313" key="3">
    <source>
        <dbReference type="EMBL" id="QJB69036.1"/>
    </source>
</evidence>
<dbReference type="CDD" id="cd03192">
    <property type="entry name" value="GST_C_Sigma_like"/>
    <property type="match status" value="1"/>
</dbReference>
<dbReference type="InterPro" id="IPR036249">
    <property type="entry name" value="Thioredoxin-like_sf"/>
</dbReference>
<dbReference type="Pfam" id="PF14497">
    <property type="entry name" value="GST_C_3"/>
    <property type="match status" value="1"/>
</dbReference>
<dbReference type="SUPFAM" id="SSF47616">
    <property type="entry name" value="GST C-terminal domain-like"/>
    <property type="match status" value="1"/>
</dbReference>
<dbReference type="InterPro" id="IPR010987">
    <property type="entry name" value="Glutathione-S-Trfase_C-like"/>
</dbReference>
<evidence type="ECO:0000259" key="2">
    <source>
        <dbReference type="PROSITE" id="PS50405"/>
    </source>
</evidence>
<name>A0A6H2DMZ9_9SPHN</name>